<proteinExistence type="predicted"/>
<dbReference type="EMBL" id="JAHHHD010000001">
    <property type="protein sequence ID" value="MBW4657398.1"/>
    <property type="molecule type" value="Genomic_DNA"/>
</dbReference>
<evidence type="ECO:0000313" key="1">
    <source>
        <dbReference type="EMBL" id="MBW4657398.1"/>
    </source>
</evidence>
<evidence type="ECO:0000313" key="2">
    <source>
        <dbReference type="Proteomes" id="UP000757435"/>
    </source>
</evidence>
<reference evidence="1" key="2">
    <citation type="journal article" date="2022" name="Microbiol. Resour. Announc.">
        <title>Metagenome Sequencing to Explore Phylogenomics of Terrestrial Cyanobacteria.</title>
        <authorList>
            <person name="Ward R.D."/>
            <person name="Stajich J.E."/>
            <person name="Johansen J.R."/>
            <person name="Huntemann M."/>
            <person name="Clum A."/>
            <person name="Foster B."/>
            <person name="Foster B."/>
            <person name="Roux S."/>
            <person name="Palaniappan K."/>
            <person name="Varghese N."/>
            <person name="Mukherjee S."/>
            <person name="Reddy T.B.K."/>
            <person name="Daum C."/>
            <person name="Copeland A."/>
            <person name="Chen I.A."/>
            <person name="Ivanova N.N."/>
            <person name="Kyrpides N.C."/>
            <person name="Shapiro N."/>
            <person name="Eloe-Fadrosh E.A."/>
            <person name="Pietrasiak N."/>
        </authorList>
    </citation>
    <scope>NUCLEOTIDE SEQUENCE</scope>
    <source>
        <strain evidence="1">UHER 2000/2452</strain>
    </source>
</reference>
<sequence>MDSLIYLFIRFIRLNIRNHPIWRDLAQALQQLDAKSIAAHHLQACNAQINGYWDEDNFYEVIQFTQPPDPVLIDSSLGVTPGNLERSHWL</sequence>
<organism evidence="1 2">
    <name type="scientific">Drouetiella hepatica Uher 2000/2452</name>
    <dbReference type="NCBI Taxonomy" id="904376"/>
    <lineage>
        <taxon>Bacteria</taxon>
        <taxon>Bacillati</taxon>
        <taxon>Cyanobacteriota</taxon>
        <taxon>Cyanophyceae</taxon>
        <taxon>Oculatellales</taxon>
        <taxon>Oculatellaceae</taxon>
        <taxon>Drouetiella</taxon>
    </lineage>
</organism>
<name>A0A951ULZ4_9CYAN</name>
<reference evidence="1" key="1">
    <citation type="submission" date="2021-05" db="EMBL/GenBank/DDBJ databases">
        <authorList>
            <person name="Pietrasiak N."/>
            <person name="Ward R."/>
            <person name="Stajich J.E."/>
            <person name="Kurbessoian T."/>
        </authorList>
    </citation>
    <scope>NUCLEOTIDE SEQUENCE</scope>
    <source>
        <strain evidence="1">UHER 2000/2452</strain>
    </source>
</reference>
<comment type="caution">
    <text evidence="1">The sequence shown here is derived from an EMBL/GenBank/DDBJ whole genome shotgun (WGS) entry which is preliminary data.</text>
</comment>
<protein>
    <submittedName>
        <fullName evidence="1">Uncharacterized protein</fullName>
    </submittedName>
</protein>
<dbReference type="AlphaFoldDB" id="A0A951ULZ4"/>
<accession>A0A951ULZ4</accession>
<dbReference type="Proteomes" id="UP000757435">
    <property type="component" value="Unassembled WGS sequence"/>
</dbReference>
<gene>
    <name evidence="1" type="ORF">KME15_01895</name>
</gene>